<evidence type="ECO:0000313" key="9">
    <source>
        <dbReference type="Proteomes" id="UP000254065"/>
    </source>
</evidence>
<dbReference type="SUPFAM" id="SSF55729">
    <property type="entry name" value="Acyl-CoA N-acyltransferases (Nat)"/>
    <property type="match status" value="1"/>
</dbReference>
<accession>A0A378R3I3</accession>
<dbReference type="AlphaFoldDB" id="A0A378R3I3"/>
<evidence type="ECO:0000256" key="2">
    <source>
        <dbReference type="ARBA" id="ARBA00022491"/>
    </source>
</evidence>
<dbReference type="Pfam" id="PF13673">
    <property type="entry name" value="Acetyltransf_10"/>
    <property type="match status" value="1"/>
</dbReference>
<keyword evidence="9" id="KW-1185">Reference proteome</keyword>
<dbReference type="PANTHER" id="PTHR36449:SF1">
    <property type="entry name" value="ACETYLTRANSFERASE"/>
    <property type="match status" value="1"/>
</dbReference>
<dbReference type="GO" id="GO:0016747">
    <property type="term" value="F:acyltransferase activity, transferring groups other than amino-acyl groups"/>
    <property type="evidence" value="ECO:0007669"/>
    <property type="project" value="InterPro"/>
</dbReference>
<dbReference type="InterPro" id="IPR016181">
    <property type="entry name" value="Acyl_CoA_acyltransferase"/>
</dbReference>
<proteinExistence type="inferred from homology"/>
<organism evidence="8 9">
    <name type="scientific">Moraxella caprae</name>
    <dbReference type="NCBI Taxonomy" id="90240"/>
    <lineage>
        <taxon>Bacteria</taxon>
        <taxon>Pseudomonadati</taxon>
        <taxon>Pseudomonadota</taxon>
        <taxon>Gammaproteobacteria</taxon>
        <taxon>Moraxellales</taxon>
        <taxon>Moraxellaceae</taxon>
        <taxon>Moraxella</taxon>
    </lineage>
</organism>
<evidence type="ECO:0000313" key="8">
    <source>
        <dbReference type="EMBL" id="STZ08430.1"/>
    </source>
</evidence>
<dbReference type="RefSeq" id="WP_051225839.1">
    <property type="nucleotide sequence ID" value="NZ_UGQB01000004.1"/>
</dbReference>
<dbReference type="Proteomes" id="UP000254065">
    <property type="component" value="Unassembled WGS sequence"/>
</dbReference>
<comment type="catalytic activity">
    <reaction evidence="6">
        <text>glycyl-tRNA(Gly) + acetyl-CoA = N-acetylglycyl-tRNA(Gly) + CoA + H(+)</text>
        <dbReference type="Rhea" id="RHEA:81867"/>
        <dbReference type="Rhea" id="RHEA-COMP:9683"/>
        <dbReference type="Rhea" id="RHEA-COMP:19766"/>
        <dbReference type="ChEBI" id="CHEBI:15378"/>
        <dbReference type="ChEBI" id="CHEBI:57287"/>
        <dbReference type="ChEBI" id="CHEBI:57288"/>
        <dbReference type="ChEBI" id="CHEBI:78522"/>
        <dbReference type="ChEBI" id="CHEBI:232036"/>
    </reaction>
</comment>
<keyword evidence="3" id="KW-1277">Toxin-antitoxin system</keyword>
<dbReference type="Gene3D" id="3.40.630.30">
    <property type="match status" value="1"/>
</dbReference>
<keyword evidence="4 8" id="KW-0808">Transferase</keyword>
<protein>
    <submittedName>
        <fullName evidence="8">Predicted acetyltransferase</fullName>
    </submittedName>
</protein>
<dbReference type="PANTHER" id="PTHR36449">
    <property type="entry name" value="ACETYLTRANSFERASE-RELATED"/>
    <property type="match status" value="1"/>
</dbReference>
<keyword evidence="5" id="KW-0012">Acyltransferase</keyword>
<dbReference type="EMBL" id="UGQB01000004">
    <property type="protein sequence ID" value="STZ08430.1"/>
    <property type="molecule type" value="Genomic_DNA"/>
</dbReference>
<name>A0A378R3I3_9GAMM</name>
<evidence type="ECO:0000256" key="3">
    <source>
        <dbReference type="ARBA" id="ARBA00022649"/>
    </source>
</evidence>
<dbReference type="STRING" id="1122244.GCA_000426885_00769"/>
<dbReference type="OrthoDB" id="9799147at2"/>
<evidence type="ECO:0000256" key="4">
    <source>
        <dbReference type="ARBA" id="ARBA00022679"/>
    </source>
</evidence>
<feature type="domain" description="N-acetyltransferase" evidence="7">
    <location>
        <begin position="60"/>
        <end position="142"/>
    </location>
</feature>
<gene>
    <name evidence="8" type="ORF">NCTC12877_01431</name>
</gene>
<dbReference type="InterPro" id="IPR000182">
    <property type="entry name" value="GNAT_dom"/>
</dbReference>
<keyword evidence="2" id="KW-0678">Repressor</keyword>
<evidence type="ECO:0000256" key="5">
    <source>
        <dbReference type="ARBA" id="ARBA00023315"/>
    </source>
</evidence>
<sequence>MNFDISPLATYHDRQGFDCGNDDINRYLRTMANQHNKKNIAKTHVLTNLDNPNIIMGFYTLSAVELDVAIKGYPAKIPAMMIGRLGVDNHYQGQGLSKLLLANALSKIKRLSQDAGIAFAVIDAKNDTLAHYYQKFGFRPTELGHRLIIDVNGIG</sequence>
<comment type="similarity">
    <text evidence="1">Belongs to the acetyltransferase family. GNAT subfamily.</text>
</comment>
<evidence type="ECO:0000256" key="6">
    <source>
        <dbReference type="ARBA" id="ARBA00049880"/>
    </source>
</evidence>
<evidence type="ECO:0000256" key="1">
    <source>
        <dbReference type="ARBA" id="ARBA00009342"/>
    </source>
</evidence>
<evidence type="ECO:0000259" key="7">
    <source>
        <dbReference type="Pfam" id="PF13673"/>
    </source>
</evidence>
<reference evidence="8 9" key="1">
    <citation type="submission" date="2018-06" db="EMBL/GenBank/DDBJ databases">
        <authorList>
            <consortium name="Pathogen Informatics"/>
            <person name="Doyle S."/>
        </authorList>
    </citation>
    <scope>NUCLEOTIDE SEQUENCE [LARGE SCALE GENOMIC DNA]</scope>
    <source>
        <strain evidence="8 9">NCTC12877</strain>
    </source>
</reference>